<dbReference type="InterPro" id="IPR020846">
    <property type="entry name" value="MFS_dom"/>
</dbReference>
<dbReference type="PANTHER" id="PTHR43791">
    <property type="entry name" value="PERMEASE-RELATED"/>
    <property type="match status" value="1"/>
</dbReference>
<accession>A0A9P6VTN2</accession>
<organism evidence="8 9">
    <name type="scientific">Rhodotorula mucilaginosa</name>
    <name type="common">Yeast</name>
    <name type="synonym">Rhodotorula rubra</name>
    <dbReference type="NCBI Taxonomy" id="5537"/>
    <lineage>
        <taxon>Eukaryota</taxon>
        <taxon>Fungi</taxon>
        <taxon>Dikarya</taxon>
        <taxon>Basidiomycota</taxon>
        <taxon>Pucciniomycotina</taxon>
        <taxon>Microbotryomycetes</taxon>
        <taxon>Sporidiobolales</taxon>
        <taxon>Sporidiobolaceae</taxon>
        <taxon>Rhodotorula</taxon>
    </lineage>
</organism>
<feature type="transmembrane region" description="Helical" evidence="6">
    <location>
        <begin position="276"/>
        <end position="299"/>
    </location>
</feature>
<keyword evidence="5 6" id="KW-0472">Membrane</keyword>
<evidence type="ECO:0000256" key="5">
    <source>
        <dbReference type="ARBA" id="ARBA00023136"/>
    </source>
</evidence>
<protein>
    <recommendedName>
        <fullName evidence="7">Major facilitator superfamily (MFS) profile domain-containing protein</fullName>
    </recommendedName>
</protein>
<evidence type="ECO:0000256" key="3">
    <source>
        <dbReference type="ARBA" id="ARBA00022692"/>
    </source>
</evidence>
<feature type="transmembrane region" description="Helical" evidence="6">
    <location>
        <begin position="400"/>
        <end position="421"/>
    </location>
</feature>
<feature type="domain" description="Major facilitator superfamily (MFS) profile" evidence="7">
    <location>
        <begin position="36"/>
        <end position="459"/>
    </location>
</feature>
<feature type="transmembrane region" description="Helical" evidence="6">
    <location>
        <begin position="368"/>
        <end position="388"/>
    </location>
</feature>
<keyword evidence="4 6" id="KW-1133">Transmembrane helix</keyword>
<dbReference type="GO" id="GO:0022857">
    <property type="term" value="F:transmembrane transporter activity"/>
    <property type="evidence" value="ECO:0007669"/>
    <property type="project" value="InterPro"/>
</dbReference>
<dbReference type="EMBL" id="PUHQ01000121">
    <property type="protein sequence ID" value="KAG0655402.1"/>
    <property type="molecule type" value="Genomic_DNA"/>
</dbReference>
<dbReference type="PROSITE" id="PS50850">
    <property type="entry name" value="MFS"/>
    <property type="match status" value="1"/>
</dbReference>
<evidence type="ECO:0000256" key="2">
    <source>
        <dbReference type="ARBA" id="ARBA00022448"/>
    </source>
</evidence>
<evidence type="ECO:0000259" key="7">
    <source>
        <dbReference type="PROSITE" id="PS50850"/>
    </source>
</evidence>
<name>A0A9P6VTN2_RHOMI</name>
<dbReference type="PANTHER" id="PTHR43791:SF49">
    <property type="entry name" value="TRANSPORTER, PUTATIVE (AFU_ORTHOLOGUE AFUA_4G04250)-RELATED"/>
    <property type="match status" value="1"/>
</dbReference>
<keyword evidence="9" id="KW-1185">Reference proteome</keyword>
<feature type="transmembrane region" description="Helical" evidence="6">
    <location>
        <begin position="114"/>
        <end position="141"/>
    </location>
</feature>
<evidence type="ECO:0000256" key="1">
    <source>
        <dbReference type="ARBA" id="ARBA00004141"/>
    </source>
</evidence>
<dbReference type="FunFam" id="1.20.1250.20:FF:000018">
    <property type="entry name" value="MFS transporter permease"/>
    <property type="match status" value="1"/>
</dbReference>
<feature type="transmembrane region" description="Helical" evidence="6">
    <location>
        <begin position="311"/>
        <end position="331"/>
    </location>
</feature>
<dbReference type="Pfam" id="PF07690">
    <property type="entry name" value="MFS_1"/>
    <property type="match status" value="1"/>
</dbReference>
<evidence type="ECO:0000256" key="4">
    <source>
        <dbReference type="ARBA" id="ARBA00022989"/>
    </source>
</evidence>
<dbReference type="SUPFAM" id="SSF103473">
    <property type="entry name" value="MFS general substrate transporter"/>
    <property type="match status" value="1"/>
</dbReference>
<evidence type="ECO:0000313" key="8">
    <source>
        <dbReference type="EMBL" id="KAG0655402.1"/>
    </source>
</evidence>
<dbReference type="Gene3D" id="1.20.1250.20">
    <property type="entry name" value="MFS general substrate transporter like domains"/>
    <property type="match status" value="2"/>
</dbReference>
<sequence>MATPAIEYDTHLLYDPESPEYQAIERRIVRKQDWRIMPLICLSYLLNYLDRTNLGNARTLNSDKPGESLVETLALKGIRYNIIVAIFFVPYVLCEFPSNLALKYFSPSKWISRIMVSWGVVTICSAAVSSYTGLIICRIFLGICEAGFFRKSLNAPGIIYYLCFWYKANERATRMSIFSASVAVSGAFGGLIATGVSYLSGKAGLYGWQWLFILEGIPAVLVGIFVWFALPDYPETAKFLTPEERAFATHRMGPFAPKGTDKHFDKKEAVDCLKSWQFWAFAACYFCLTNSLNTFGYFAPTIIASLGFKGPMGQLLTVFPNIFAFFVIIFNSWHSDRTKERPLHILAGCALVMTGYLILAVVRHWGVRYMGVFFIACTNAAVIPFLAFRTATVTGATSTAIATGGVIAIANTAGIVAPFLFPSKDSPRYLTGNWTSFALVGLAAFIVCFLWYMLGSSSEYKGSDSLVDITEVNQGGVVEGDKEKLDGAAAPAALRV</sequence>
<dbReference type="AlphaFoldDB" id="A0A9P6VTN2"/>
<dbReference type="OrthoDB" id="2962993at2759"/>
<comment type="caution">
    <text evidence="8">The sequence shown here is derived from an EMBL/GenBank/DDBJ whole genome shotgun (WGS) entry which is preliminary data.</text>
</comment>
<dbReference type="Proteomes" id="UP000777482">
    <property type="component" value="Unassembled WGS sequence"/>
</dbReference>
<dbReference type="GO" id="GO:0016020">
    <property type="term" value="C:membrane"/>
    <property type="evidence" value="ECO:0007669"/>
    <property type="project" value="UniProtKB-SubCell"/>
</dbReference>
<comment type="subcellular location">
    <subcellularLocation>
        <location evidence="1">Membrane</location>
        <topology evidence="1">Multi-pass membrane protein</topology>
    </subcellularLocation>
</comment>
<dbReference type="InterPro" id="IPR011701">
    <property type="entry name" value="MFS"/>
</dbReference>
<gene>
    <name evidence="8" type="ORF">C6P46_000999</name>
</gene>
<feature type="transmembrane region" description="Helical" evidence="6">
    <location>
        <begin position="210"/>
        <end position="230"/>
    </location>
</feature>
<keyword evidence="2" id="KW-0813">Transport</keyword>
<proteinExistence type="predicted"/>
<evidence type="ECO:0000313" key="9">
    <source>
        <dbReference type="Proteomes" id="UP000777482"/>
    </source>
</evidence>
<feature type="transmembrane region" description="Helical" evidence="6">
    <location>
        <begin position="78"/>
        <end position="102"/>
    </location>
</feature>
<feature type="transmembrane region" description="Helical" evidence="6">
    <location>
        <begin position="177"/>
        <end position="198"/>
    </location>
</feature>
<feature type="transmembrane region" description="Helical" evidence="6">
    <location>
        <begin position="343"/>
        <end position="362"/>
    </location>
</feature>
<keyword evidence="3 6" id="KW-0812">Transmembrane</keyword>
<evidence type="ECO:0000256" key="6">
    <source>
        <dbReference type="SAM" id="Phobius"/>
    </source>
</evidence>
<reference evidence="8 9" key="1">
    <citation type="submission" date="2020-11" db="EMBL/GenBank/DDBJ databases">
        <title>Kefir isolates.</title>
        <authorList>
            <person name="Marcisauskas S."/>
            <person name="Kim Y."/>
            <person name="Blasche S."/>
        </authorList>
    </citation>
    <scope>NUCLEOTIDE SEQUENCE [LARGE SCALE GENOMIC DNA]</scope>
    <source>
        <strain evidence="8 9">KR</strain>
    </source>
</reference>
<feature type="transmembrane region" description="Helical" evidence="6">
    <location>
        <begin position="433"/>
        <end position="454"/>
    </location>
</feature>
<dbReference type="InterPro" id="IPR036259">
    <property type="entry name" value="MFS_trans_sf"/>
</dbReference>